<accession>A0A1N7MA77</accession>
<evidence type="ECO:0000259" key="5">
    <source>
        <dbReference type="Pfam" id="PF04542"/>
    </source>
</evidence>
<keyword evidence="8" id="KW-1185">Reference proteome</keyword>
<dbReference type="InterPro" id="IPR007627">
    <property type="entry name" value="RNA_pol_sigma70_r2"/>
</dbReference>
<dbReference type="GO" id="GO:0016987">
    <property type="term" value="F:sigma factor activity"/>
    <property type="evidence" value="ECO:0007669"/>
    <property type="project" value="UniProtKB-KW"/>
</dbReference>
<dbReference type="PANTHER" id="PTHR43133">
    <property type="entry name" value="RNA POLYMERASE ECF-TYPE SIGMA FACTO"/>
    <property type="match status" value="1"/>
</dbReference>
<dbReference type="Pfam" id="PF08281">
    <property type="entry name" value="Sigma70_r4_2"/>
    <property type="match status" value="1"/>
</dbReference>
<feature type="domain" description="RNA polymerase sigma factor 70 region 4 type 2" evidence="6">
    <location>
        <begin position="149"/>
        <end position="200"/>
    </location>
</feature>
<dbReference type="InterPro" id="IPR013325">
    <property type="entry name" value="RNA_pol_sigma_r2"/>
</dbReference>
<dbReference type="Gene3D" id="1.10.10.10">
    <property type="entry name" value="Winged helix-like DNA-binding domain superfamily/Winged helix DNA-binding domain"/>
    <property type="match status" value="1"/>
</dbReference>
<keyword evidence="2" id="KW-0805">Transcription regulation</keyword>
<gene>
    <name evidence="7" type="ORF">SAMN05421788_1011467</name>
</gene>
<keyword evidence="3" id="KW-0731">Sigma factor</keyword>
<dbReference type="SUPFAM" id="SSF88659">
    <property type="entry name" value="Sigma3 and sigma4 domains of RNA polymerase sigma factors"/>
    <property type="match status" value="1"/>
</dbReference>
<reference evidence="8" key="1">
    <citation type="submission" date="2017-01" db="EMBL/GenBank/DDBJ databases">
        <authorList>
            <person name="Varghese N."/>
            <person name="Submissions S."/>
        </authorList>
    </citation>
    <scope>NUCLEOTIDE SEQUENCE [LARGE SCALE GENOMIC DNA]</scope>
    <source>
        <strain evidence="8">DSM 21054</strain>
    </source>
</reference>
<evidence type="ECO:0000256" key="1">
    <source>
        <dbReference type="ARBA" id="ARBA00010641"/>
    </source>
</evidence>
<dbReference type="GO" id="GO:0006352">
    <property type="term" value="P:DNA-templated transcription initiation"/>
    <property type="evidence" value="ECO:0007669"/>
    <property type="project" value="InterPro"/>
</dbReference>
<dbReference type="InterPro" id="IPR014284">
    <property type="entry name" value="RNA_pol_sigma-70_dom"/>
</dbReference>
<dbReference type="AlphaFoldDB" id="A0A1N7MA77"/>
<evidence type="ECO:0000313" key="8">
    <source>
        <dbReference type="Proteomes" id="UP000186917"/>
    </source>
</evidence>
<dbReference type="Gene3D" id="1.10.1740.10">
    <property type="match status" value="1"/>
</dbReference>
<proteinExistence type="inferred from homology"/>
<dbReference type="Proteomes" id="UP000186917">
    <property type="component" value="Unassembled WGS sequence"/>
</dbReference>
<dbReference type="InterPro" id="IPR013324">
    <property type="entry name" value="RNA_pol_sigma_r3/r4-like"/>
</dbReference>
<dbReference type="NCBIfam" id="TIGR02937">
    <property type="entry name" value="sigma70-ECF"/>
    <property type="match status" value="1"/>
</dbReference>
<evidence type="ECO:0000256" key="2">
    <source>
        <dbReference type="ARBA" id="ARBA00023015"/>
    </source>
</evidence>
<dbReference type="OrthoDB" id="799938at2"/>
<name>A0A1N7MA77_9BACT</name>
<protein>
    <submittedName>
        <fullName evidence="7">RNA polymerase sigma-70 factor, ECF subfamily</fullName>
    </submittedName>
</protein>
<evidence type="ECO:0000256" key="3">
    <source>
        <dbReference type="ARBA" id="ARBA00023082"/>
    </source>
</evidence>
<evidence type="ECO:0000313" key="7">
    <source>
        <dbReference type="EMBL" id="SIS82980.1"/>
    </source>
</evidence>
<keyword evidence="4" id="KW-0804">Transcription</keyword>
<dbReference type="EMBL" id="FTOR01000001">
    <property type="protein sequence ID" value="SIS82980.1"/>
    <property type="molecule type" value="Genomic_DNA"/>
</dbReference>
<dbReference type="InterPro" id="IPR013249">
    <property type="entry name" value="RNA_pol_sigma70_r4_t2"/>
</dbReference>
<organism evidence="7 8">
    <name type="scientific">Filimonas lacunae</name>
    <dbReference type="NCBI Taxonomy" id="477680"/>
    <lineage>
        <taxon>Bacteria</taxon>
        <taxon>Pseudomonadati</taxon>
        <taxon>Bacteroidota</taxon>
        <taxon>Chitinophagia</taxon>
        <taxon>Chitinophagales</taxon>
        <taxon>Chitinophagaceae</taxon>
        <taxon>Filimonas</taxon>
    </lineage>
</organism>
<dbReference type="Pfam" id="PF04542">
    <property type="entry name" value="Sigma70_r2"/>
    <property type="match status" value="1"/>
</dbReference>
<dbReference type="InterPro" id="IPR036388">
    <property type="entry name" value="WH-like_DNA-bd_sf"/>
</dbReference>
<evidence type="ECO:0000256" key="4">
    <source>
        <dbReference type="ARBA" id="ARBA00023163"/>
    </source>
</evidence>
<dbReference type="GO" id="GO:0003677">
    <property type="term" value="F:DNA binding"/>
    <property type="evidence" value="ECO:0007669"/>
    <property type="project" value="InterPro"/>
</dbReference>
<comment type="similarity">
    <text evidence="1">Belongs to the sigma-70 factor family. ECF subfamily.</text>
</comment>
<feature type="domain" description="RNA polymerase sigma-70 region 2" evidence="5">
    <location>
        <begin position="52"/>
        <end position="116"/>
    </location>
</feature>
<dbReference type="PANTHER" id="PTHR43133:SF46">
    <property type="entry name" value="RNA POLYMERASE SIGMA-70 FACTOR ECF SUBFAMILY"/>
    <property type="match status" value="1"/>
</dbReference>
<dbReference type="SUPFAM" id="SSF88946">
    <property type="entry name" value="Sigma2 domain of RNA polymerase sigma factors"/>
    <property type="match status" value="1"/>
</dbReference>
<dbReference type="STRING" id="477680.SAMN05421788_1011467"/>
<evidence type="ECO:0000259" key="6">
    <source>
        <dbReference type="Pfam" id="PF08281"/>
    </source>
</evidence>
<dbReference type="InterPro" id="IPR039425">
    <property type="entry name" value="RNA_pol_sigma-70-like"/>
</dbReference>
<sequence>MFRMSQFCSIIGHFFYLAREKKLQVPGVPHEYKKIDLQLIAEGDERAFYEFYLQYTATLHTFLRRHSGLEGLEEDIIQETFIRVWLYRDRLPEIENVAGWIYRIASRVYSDHLQREIKRRQRKEGFGTALYDTEQTDSTERTHLQQLTLQLHRAVDSLSEHQKKLYWLNREQQMKPAAIAAHLNMPVGTVKNQLSAALREIREHMMDAGFSSL</sequence>